<evidence type="ECO:0000256" key="3">
    <source>
        <dbReference type="SAM" id="MobiDB-lite"/>
    </source>
</evidence>
<evidence type="ECO:0000313" key="6">
    <source>
        <dbReference type="RefSeq" id="XP_032328781.1"/>
    </source>
</evidence>
<dbReference type="AlphaFoldDB" id="A0A8B8SEX4"/>
<dbReference type="PANTHER" id="PTHR21632">
    <property type="entry name" value="REGULATORY PROTEIN ZESTE"/>
    <property type="match status" value="1"/>
</dbReference>
<keyword evidence="5" id="KW-1185">Reference proteome</keyword>
<dbReference type="InterPro" id="IPR028002">
    <property type="entry name" value="Myb_DNA-bind_5"/>
</dbReference>
<dbReference type="GeneID" id="102519805"/>
<dbReference type="RefSeq" id="XP_032328781.1">
    <property type="nucleotide sequence ID" value="XM_032472890.1"/>
</dbReference>
<proteinExistence type="inferred from homology"/>
<dbReference type="PANTHER" id="PTHR21632:SF2">
    <property type="entry name" value="MYB_SANT-LIKE DNA-BINDING DOMAIN-CONTAINING PROTEIN 3"/>
    <property type="match status" value="1"/>
</dbReference>
<comment type="similarity">
    <text evidence="1">Belongs to the MSANTD3 family.</text>
</comment>
<evidence type="ECO:0000256" key="1">
    <source>
        <dbReference type="ARBA" id="ARBA00007954"/>
    </source>
</evidence>
<evidence type="ECO:0000313" key="5">
    <source>
        <dbReference type="Proteomes" id="UP000694856"/>
    </source>
</evidence>
<organism evidence="5 6">
    <name type="scientific">Camelus ferus</name>
    <name type="common">Wild bactrian camel</name>
    <name type="synonym">Camelus bactrianus ferus</name>
    <dbReference type="NCBI Taxonomy" id="419612"/>
    <lineage>
        <taxon>Eukaryota</taxon>
        <taxon>Metazoa</taxon>
        <taxon>Chordata</taxon>
        <taxon>Craniata</taxon>
        <taxon>Vertebrata</taxon>
        <taxon>Euteleostomi</taxon>
        <taxon>Mammalia</taxon>
        <taxon>Eutheria</taxon>
        <taxon>Laurasiatheria</taxon>
        <taxon>Artiodactyla</taxon>
        <taxon>Tylopoda</taxon>
        <taxon>Camelidae</taxon>
        <taxon>Camelus</taxon>
    </lineage>
</organism>
<evidence type="ECO:0000259" key="4">
    <source>
        <dbReference type="Pfam" id="PF13873"/>
    </source>
</evidence>
<feature type="domain" description="Myb/SANT-like DNA-binding" evidence="4">
    <location>
        <begin position="294"/>
        <end position="370"/>
    </location>
</feature>
<evidence type="ECO:0000256" key="2">
    <source>
        <dbReference type="ARBA" id="ARBA00021372"/>
    </source>
</evidence>
<protein>
    <recommendedName>
        <fullName evidence="2">Myb/SANT-like DNA-binding domain-containing protein 3</fullName>
    </recommendedName>
</protein>
<dbReference type="KEGG" id="cfr:102519805"/>
<feature type="region of interest" description="Disordered" evidence="3">
    <location>
        <begin position="219"/>
        <end position="271"/>
    </location>
</feature>
<dbReference type="Proteomes" id="UP000694856">
    <property type="component" value="Chromosome 34"/>
</dbReference>
<sequence>MVTAGRGEQQRYEPTQVSCTFEALVDWKLCSVLLNTNVCVFWIILTQWKVLVGNWILDGGHAPEAAYDLAHDLCCQSKLPLTWMAFLTWLKLFWEELSWWQMGKRSMESVPYTQRQGQQGLRRCPQPDAHKARLVPTCVRCRGPGLLPVCVLNYNVASGYSIGQYSSRAHLYTNKDGPIIGKKIHDAGSVLKRLSAQGLACGRRPARGRRLPGFMAAARAAGPGRQGARRRRPALGARGPPGCPACERSRGRPSSHLAGPSPDRRGRRAAAAGWVTAGRNIVENAKQKPVKPARYFSELEKSILLALVEKCKYVLERKESDARTPALKQRTWQALAHESSSQPSVSLRDFKRLKKCWEDIKARTKKIMAHERREKVKRSVSRLLSTHVLGKETVASMRPGSSMLPAEPAEEEHGYRARARANAEESFAVSNRRAVHDEKELIHFPGCEGTSQPEPSCSAVRITATKNYRSKKTGAKPPRKVL</sequence>
<gene>
    <name evidence="6" type="primary">LOC102519805</name>
</gene>
<accession>A0A8B8SEX4</accession>
<name>A0A8B8SEX4_CAMFR</name>
<dbReference type="Pfam" id="PF13873">
    <property type="entry name" value="Myb_DNA-bind_5"/>
    <property type="match status" value="1"/>
</dbReference>
<reference evidence="6" key="1">
    <citation type="submission" date="2025-08" db="UniProtKB">
        <authorList>
            <consortium name="RefSeq"/>
        </authorList>
    </citation>
    <scope>IDENTIFICATION</scope>
    <source>
        <tissue evidence="6">Ear skin</tissue>
    </source>
</reference>